<comment type="caution">
    <text evidence="8">The sequence shown here is derived from an EMBL/GenBank/DDBJ whole genome shotgun (WGS) entry which is preliminary data.</text>
</comment>
<dbReference type="SUPFAM" id="SSF48452">
    <property type="entry name" value="TPR-like"/>
    <property type="match status" value="1"/>
</dbReference>
<keyword evidence="5" id="KW-0998">Cell outer membrane</keyword>
<evidence type="ECO:0000259" key="7">
    <source>
        <dbReference type="Pfam" id="PF14322"/>
    </source>
</evidence>
<protein>
    <submittedName>
        <fullName evidence="8">RagB/SusD family nutrient uptake outer membrane protein</fullName>
    </submittedName>
</protein>
<accession>A0A7Y0FME1</accession>
<proteinExistence type="inferred from homology"/>
<dbReference type="Pfam" id="PF14322">
    <property type="entry name" value="SusD-like_3"/>
    <property type="match status" value="1"/>
</dbReference>
<evidence type="ECO:0000259" key="6">
    <source>
        <dbReference type="Pfam" id="PF07980"/>
    </source>
</evidence>
<dbReference type="Pfam" id="PF07980">
    <property type="entry name" value="SusD_RagB"/>
    <property type="match status" value="1"/>
</dbReference>
<dbReference type="InterPro" id="IPR033985">
    <property type="entry name" value="SusD-like_N"/>
</dbReference>
<evidence type="ECO:0000313" key="9">
    <source>
        <dbReference type="Proteomes" id="UP000559626"/>
    </source>
</evidence>
<sequence length="507" mass="56834">MKTVNFLSALALGGLLLTTGCQDKLLDQVNPNAPSTSTFFKTANDALLATNACYDVFHFEGSYGRWLHFDYDLRSDEGFSNSPWTDLANSTRFVILDYNFVTNASPWTEVYRGVYRCNQVLAYVPNIDFGSDTALKNRLLGEAHFVRALYYWNLVTLWGNVPLADKPGDATTRYPQATTQQIWDFIIADLKAAETALPVSYTGNDVGRATKGAAQTLMGKAYMQQRKWSDAQAQFAKVISSGTYALVPNYEDNFNVAGENNKESIFEIGFTDALQGDGQDVAGSSQGCQRAQFFGARQVGWCDGQPRKWLYNEFNETTLDGKPDPRRDVTLISYPMLVYGKTYEQRYADPTTGNFDKAEVFWRKYQNDKTRNYENYFSPIDFRVMRYADVLLMQAEALNEQGQPAAAIPLINQVRARVNLAPLAVGTYDQAGLRTRLLHERVTELCGENTRWTDLQRSGLLDSQAGVSSIAARDPDFVNFVVGKNMYLPIPLSETSLDPALKQNPGY</sequence>
<dbReference type="CDD" id="cd08977">
    <property type="entry name" value="SusD"/>
    <property type="match status" value="1"/>
</dbReference>
<dbReference type="PROSITE" id="PS51257">
    <property type="entry name" value="PROKAR_LIPOPROTEIN"/>
    <property type="match status" value="1"/>
</dbReference>
<dbReference type="AlphaFoldDB" id="A0A7Y0FME1"/>
<keyword evidence="4" id="KW-0472">Membrane</keyword>
<dbReference type="EMBL" id="JABBGH010000001">
    <property type="protein sequence ID" value="NML65416.1"/>
    <property type="molecule type" value="Genomic_DNA"/>
</dbReference>
<evidence type="ECO:0000313" key="8">
    <source>
        <dbReference type="EMBL" id="NML65416.1"/>
    </source>
</evidence>
<dbReference type="InterPro" id="IPR011990">
    <property type="entry name" value="TPR-like_helical_dom_sf"/>
</dbReference>
<evidence type="ECO:0000256" key="4">
    <source>
        <dbReference type="ARBA" id="ARBA00023136"/>
    </source>
</evidence>
<comment type="subcellular location">
    <subcellularLocation>
        <location evidence="1">Cell outer membrane</location>
    </subcellularLocation>
</comment>
<organism evidence="8 9">
    <name type="scientific">Hymenobacter polaris</name>
    <dbReference type="NCBI Taxonomy" id="2682546"/>
    <lineage>
        <taxon>Bacteria</taxon>
        <taxon>Pseudomonadati</taxon>
        <taxon>Bacteroidota</taxon>
        <taxon>Cytophagia</taxon>
        <taxon>Cytophagales</taxon>
        <taxon>Hymenobacteraceae</taxon>
        <taxon>Hymenobacter</taxon>
    </lineage>
</organism>
<dbReference type="Gene3D" id="1.25.40.390">
    <property type="match status" value="1"/>
</dbReference>
<evidence type="ECO:0000256" key="1">
    <source>
        <dbReference type="ARBA" id="ARBA00004442"/>
    </source>
</evidence>
<feature type="domain" description="RagB/SusD" evidence="6">
    <location>
        <begin position="262"/>
        <end position="507"/>
    </location>
</feature>
<gene>
    <name evidence="8" type="ORF">HHL22_09390</name>
</gene>
<keyword evidence="9" id="KW-1185">Reference proteome</keyword>
<comment type="similarity">
    <text evidence="2">Belongs to the SusD family.</text>
</comment>
<name>A0A7Y0FME1_9BACT</name>
<keyword evidence="3" id="KW-0732">Signal</keyword>
<feature type="domain" description="SusD-like N-terminal" evidence="7">
    <location>
        <begin position="89"/>
        <end position="222"/>
    </location>
</feature>
<evidence type="ECO:0000256" key="5">
    <source>
        <dbReference type="ARBA" id="ARBA00023237"/>
    </source>
</evidence>
<reference evidence="8 9" key="1">
    <citation type="submission" date="2020-04" db="EMBL/GenBank/DDBJ databases">
        <title>Hymenobacter polaris sp. nov., isolated from Arctic soil.</title>
        <authorList>
            <person name="Dahal R.H."/>
        </authorList>
    </citation>
    <scope>NUCLEOTIDE SEQUENCE [LARGE SCALE GENOMIC DNA]</scope>
    <source>
        <strain evidence="8 9">RP-2-7</strain>
    </source>
</reference>
<dbReference type="RefSeq" id="WP_169530693.1">
    <property type="nucleotide sequence ID" value="NZ_JABBGH010000001.1"/>
</dbReference>
<dbReference type="GO" id="GO:0009279">
    <property type="term" value="C:cell outer membrane"/>
    <property type="evidence" value="ECO:0007669"/>
    <property type="project" value="UniProtKB-SubCell"/>
</dbReference>
<evidence type="ECO:0000256" key="3">
    <source>
        <dbReference type="ARBA" id="ARBA00022729"/>
    </source>
</evidence>
<dbReference type="Proteomes" id="UP000559626">
    <property type="component" value="Unassembled WGS sequence"/>
</dbReference>
<dbReference type="InterPro" id="IPR012944">
    <property type="entry name" value="SusD_RagB_dom"/>
</dbReference>
<evidence type="ECO:0000256" key="2">
    <source>
        <dbReference type="ARBA" id="ARBA00006275"/>
    </source>
</evidence>